<dbReference type="AlphaFoldDB" id="A0A4R2EU30"/>
<accession>A0A4R2EU30</accession>
<organism evidence="1 2">
    <name type="scientific">Acetobacteroides hydrogenigenes</name>
    <dbReference type="NCBI Taxonomy" id="979970"/>
    <lineage>
        <taxon>Bacteria</taxon>
        <taxon>Pseudomonadati</taxon>
        <taxon>Bacteroidota</taxon>
        <taxon>Bacteroidia</taxon>
        <taxon>Bacteroidales</taxon>
        <taxon>Rikenellaceae</taxon>
        <taxon>Acetobacteroides</taxon>
    </lineage>
</organism>
<evidence type="ECO:0000313" key="1">
    <source>
        <dbReference type="EMBL" id="TCN72789.1"/>
    </source>
</evidence>
<evidence type="ECO:0000313" key="2">
    <source>
        <dbReference type="Proteomes" id="UP000294830"/>
    </source>
</evidence>
<dbReference type="EMBL" id="SLWB01000001">
    <property type="protein sequence ID" value="TCN72789.1"/>
    <property type="molecule type" value="Genomic_DNA"/>
</dbReference>
<dbReference type="RefSeq" id="WP_131837581.1">
    <property type="nucleotide sequence ID" value="NZ_SLWB01000001.1"/>
</dbReference>
<reference evidence="1 2" key="1">
    <citation type="submission" date="2019-03" db="EMBL/GenBank/DDBJ databases">
        <title>Genomic Encyclopedia of Archaeal and Bacterial Type Strains, Phase II (KMG-II): from individual species to whole genera.</title>
        <authorList>
            <person name="Goeker M."/>
        </authorList>
    </citation>
    <scope>NUCLEOTIDE SEQUENCE [LARGE SCALE GENOMIC DNA]</scope>
    <source>
        <strain evidence="1 2">RL-C</strain>
    </source>
</reference>
<dbReference type="OrthoDB" id="179386at2"/>
<sequence length="470" mass="54645">MEREILSTKQKALIINLDDTKYGTFAEIGGGQEVARAFFQAGGASGTIAKTISAYDKTYSDYYYDSKDKERYVSEARLKKMLSHEYNEMLSILAEKARPDQRFFVFANTVETISFKKDNQGNGWLGVKFELSQRGAPNEVVVHVRLKENDSLLQQQTLGTLGVNLIWACYNHTSTPNTFLQSLLDNLDTDRVEITMARMTGPDLQWLDNRLLGVQLVKNGMTPAVMFDRYGNVQQPSDMLYRKNVLAFRGSFRPITYVNLDMLKTSYAIFKTDEDYSRDSTISLCEITLNNLMSEGEFHERDFLDRVDLLNHMGQHVMISKFREYYKLVDYFGRFKLKKLRIVIGYPTFEKVFDPVYYTDLRGEILEAFGSLFPNNMKFYIYPMLDKSTGNLLHSQDLNLSPELRCLYDYLLSTRKIIDIKNAKKEWLSITSNEVLRLMQEGDRRWEAMVPKHVREIVKQRCLFDYKCDD</sequence>
<dbReference type="SUPFAM" id="SSF52374">
    <property type="entry name" value="Nucleotidylyl transferase"/>
    <property type="match status" value="1"/>
</dbReference>
<name>A0A4R2EU30_9BACT</name>
<comment type="caution">
    <text evidence="1">The sequence shown here is derived from an EMBL/GenBank/DDBJ whole genome shotgun (WGS) entry which is preliminary data.</text>
</comment>
<keyword evidence="2" id="KW-1185">Reference proteome</keyword>
<dbReference type="Proteomes" id="UP000294830">
    <property type="component" value="Unassembled WGS sequence"/>
</dbReference>
<proteinExistence type="predicted"/>
<protein>
    <recommendedName>
        <fullName evidence="3">TonB-dependent receptor</fullName>
    </recommendedName>
</protein>
<evidence type="ECO:0008006" key="3">
    <source>
        <dbReference type="Google" id="ProtNLM"/>
    </source>
</evidence>
<gene>
    <name evidence="1" type="ORF">CLV25_1017</name>
</gene>